<sequence>MNRFHFLQRLYLESRERRFNEEEAWDSKLDCNGEIVGKTALVFALLRFKDKDPNRVDNRENIVEPAIVITLQGFKLSLGFISLAWIVKVTMRAMRNAPGIYGL</sequence>
<keyword evidence="1" id="KW-1133">Transmembrane helix</keyword>
<evidence type="ECO:0000256" key="1">
    <source>
        <dbReference type="SAM" id="Phobius"/>
    </source>
</evidence>
<feature type="transmembrane region" description="Helical" evidence="1">
    <location>
        <begin position="66"/>
        <end position="87"/>
    </location>
</feature>
<dbReference type="InParanoid" id="A0A7J7DA85"/>
<dbReference type="Proteomes" id="UP000593562">
    <property type="component" value="Unassembled WGS sequence"/>
</dbReference>
<evidence type="ECO:0000313" key="3">
    <source>
        <dbReference type="Proteomes" id="UP000593562"/>
    </source>
</evidence>
<accession>A0A7J7DA85</accession>
<keyword evidence="3" id="KW-1185">Reference proteome</keyword>
<evidence type="ECO:0000313" key="2">
    <source>
        <dbReference type="EMBL" id="KAF5743267.1"/>
    </source>
</evidence>
<protein>
    <submittedName>
        <fullName evidence="2">Uncharacterized protein</fullName>
    </submittedName>
</protein>
<comment type="caution">
    <text evidence="2">The sequence shown here is derived from an EMBL/GenBank/DDBJ whole genome shotgun (WGS) entry which is preliminary data.</text>
</comment>
<gene>
    <name evidence="2" type="ORF">HS088_TW09G01333</name>
</gene>
<dbReference type="AlphaFoldDB" id="A0A7J7DA85"/>
<keyword evidence="1" id="KW-0812">Transmembrane</keyword>
<reference evidence="2 3" key="1">
    <citation type="journal article" date="2020" name="Nat. Commun.">
        <title>Genome of Tripterygium wilfordii and identification of cytochrome P450 involved in triptolide biosynthesis.</title>
        <authorList>
            <person name="Tu L."/>
            <person name="Su P."/>
            <person name="Zhang Z."/>
            <person name="Gao L."/>
            <person name="Wang J."/>
            <person name="Hu T."/>
            <person name="Zhou J."/>
            <person name="Zhang Y."/>
            <person name="Zhao Y."/>
            <person name="Liu Y."/>
            <person name="Song Y."/>
            <person name="Tong Y."/>
            <person name="Lu Y."/>
            <person name="Yang J."/>
            <person name="Xu C."/>
            <person name="Jia M."/>
            <person name="Peters R.J."/>
            <person name="Huang L."/>
            <person name="Gao W."/>
        </authorList>
    </citation>
    <scope>NUCLEOTIDE SEQUENCE [LARGE SCALE GENOMIC DNA]</scope>
    <source>
        <strain evidence="3">cv. XIE 37</strain>
        <tissue evidence="2">Leaf</tissue>
    </source>
</reference>
<organism evidence="2 3">
    <name type="scientific">Tripterygium wilfordii</name>
    <name type="common">Thunder God vine</name>
    <dbReference type="NCBI Taxonomy" id="458696"/>
    <lineage>
        <taxon>Eukaryota</taxon>
        <taxon>Viridiplantae</taxon>
        <taxon>Streptophyta</taxon>
        <taxon>Embryophyta</taxon>
        <taxon>Tracheophyta</taxon>
        <taxon>Spermatophyta</taxon>
        <taxon>Magnoliopsida</taxon>
        <taxon>eudicotyledons</taxon>
        <taxon>Gunneridae</taxon>
        <taxon>Pentapetalae</taxon>
        <taxon>rosids</taxon>
        <taxon>fabids</taxon>
        <taxon>Celastrales</taxon>
        <taxon>Celastraceae</taxon>
        <taxon>Tripterygium</taxon>
    </lineage>
</organism>
<name>A0A7J7DA85_TRIWF</name>
<keyword evidence="1" id="KW-0472">Membrane</keyword>
<proteinExistence type="predicted"/>
<dbReference type="EMBL" id="JAAARO010000009">
    <property type="protein sequence ID" value="KAF5743267.1"/>
    <property type="molecule type" value="Genomic_DNA"/>
</dbReference>